<evidence type="ECO:0000256" key="6">
    <source>
        <dbReference type="SAM" id="MobiDB-lite"/>
    </source>
</evidence>
<dbReference type="InterPro" id="IPR000203">
    <property type="entry name" value="GPS"/>
</dbReference>
<feature type="region of interest" description="Disordered" evidence="6">
    <location>
        <begin position="1"/>
        <end position="30"/>
    </location>
</feature>
<gene>
    <name evidence="8" type="ORF">E2I00_007733</name>
</gene>
<name>A0A643BLA9_BALPH</name>
<feature type="compositionally biased region" description="Polar residues" evidence="6">
    <location>
        <begin position="176"/>
        <end position="185"/>
    </location>
</feature>
<dbReference type="FunFam" id="2.60.220.50:FF:000018">
    <property type="entry name" value="Adhesion G protein-coupled receptor G6"/>
    <property type="match status" value="1"/>
</dbReference>
<dbReference type="InterPro" id="IPR046338">
    <property type="entry name" value="GAIN_dom_sf"/>
</dbReference>
<feature type="compositionally biased region" description="Polar residues" evidence="6">
    <location>
        <begin position="701"/>
        <end position="722"/>
    </location>
</feature>
<feature type="domain" description="GAIN-B" evidence="7">
    <location>
        <begin position="1329"/>
        <end position="1484"/>
    </location>
</feature>
<keyword evidence="2" id="KW-0812">Transmembrane</keyword>
<evidence type="ECO:0000313" key="8">
    <source>
        <dbReference type="EMBL" id="KAB0388560.1"/>
    </source>
</evidence>
<dbReference type="Gene3D" id="2.60.220.50">
    <property type="match status" value="1"/>
</dbReference>
<feature type="compositionally biased region" description="Polar residues" evidence="6">
    <location>
        <begin position="206"/>
        <end position="219"/>
    </location>
</feature>
<evidence type="ECO:0000313" key="9">
    <source>
        <dbReference type="Proteomes" id="UP000437017"/>
    </source>
</evidence>
<dbReference type="GO" id="GO:0007189">
    <property type="term" value="P:adenylate cyclase-activating G protein-coupled receptor signaling pathway"/>
    <property type="evidence" value="ECO:0007669"/>
    <property type="project" value="TreeGrafter"/>
</dbReference>
<dbReference type="PANTHER" id="PTHR12011:SF277">
    <property type="entry name" value="ADHESION G-PROTEIN COUPLED RECEPTOR G4"/>
    <property type="match status" value="1"/>
</dbReference>
<dbReference type="GO" id="GO:0005886">
    <property type="term" value="C:plasma membrane"/>
    <property type="evidence" value="ECO:0007669"/>
    <property type="project" value="TreeGrafter"/>
</dbReference>
<reference evidence="8 9" key="1">
    <citation type="journal article" date="2019" name="PLoS ONE">
        <title>Genomic analyses reveal an absence of contemporary introgressive admixture between fin whales and blue whales, despite known hybrids.</title>
        <authorList>
            <person name="Westbury M.V."/>
            <person name="Petersen B."/>
            <person name="Lorenzen E.D."/>
        </authorList>
    </citation>
    <scope>NUCLEOTIDE SEQUENCE [LARGE SCALE GENOMIC DNA]</scope>
    <source>
        <strain evidence="8">FinWhale-01</strain>
    </source>
</reference>
<comment type="caution">
    <text evidence="8">The sequence shown here is derived from an EMBL/GenBank/DDBJ whole genome shotgun (WGS) entry which is preliminary data.</text>
</comment>
<feature type="region of interest" description="Disordered" evidence="6">
    <location>
        <begin position="169"/>
        <end position="247"/>
    </location>
</feature>
<evidence type="ECO:0000256" key="5">
    <source>
        <dbReference type="ARBA" id="ARBA00023157"/>
    </source>
</evidence>
<keyword evidence="3" id="KW-1133">Transmembrane helix</keyword>
<dbReference type="PANTHER" id="PTHR12011">
    <property type="entry name" value="ADHESION G-PROTEIN COUPLED RECEPTOR"/>
    <property type="match status" value="1"/>
</dbReference>
<keyword evidence="5" id="KW-1015">Disulfide bond</keyword>
<feature type="compositionally biased region" description="Low complexity" evidence="6">
    <location>
        <begin position="227"/>
        <end position="237"/>
    </location>
</feature>
<proteinExistence type="predicted"/>
<dbReference type="PROSITE" id="PS50221">
    <property type="entry name" value="GAIN_B"/>
    <property type="match status" value="1"/>
</dbReference>
<feature type="region of interest" description="Disordered" evidence="6">
    <location>
        <begin position="701"/>
        <end position="727"/>
    </location>
</feature>
<feature type="compositionally biased region" description="Polar residues" evidence="6">
    <location>
        <begin position="1"/>
        <end position="15"/>
    </location>
</feature>
<dbReference type="GO" id="GO:0004930">
    <property type="term" value="F:G protein-coupled receptor activity"/>
    <property type="evidence" value="ECO:0007669"/>
    <property type="project" value="TreeGrafter"/>
</dbReference>
<keyword evidence="4" id="KW-0472">Membrane</keyword>
<keyword evidence="9" id="KW-1185">Reference proteome</keyword>
<sequence length="1680" mass="179918">MPPLDQSTSTTSGTVPSRRDSIHTTSEATGISVRMTPTAVPSLTETLVPSLRPPTPVATKAETALLSTSADTVTPSTPTLGCSKPLPDTLLLCAPLTFPYTFSGSGDVVSLATGTTDTSVVDDTMPSHTSANKLITSLYGHISQSSTHLVNTLVPTLLEQVTTSLGKTPRTLKVTEMSSSKNPLISDSHSTSSSEMTDTGFAEATKISSHQTHSLSDTPFVTPPNENPTSSPTSGSTHPPPTSTADVRISEMPTSLGKTALPSQALTITMLLSPVKESMSALSVYTPRTEKKIVSTTSVTHPFSHLQDTSFADTITSGTTRISNPVNNNTTLSHLLSSKTQPKVSSVASPISESTQTSPETPSLSTARLSNASFTTMSPDRITTALSAPNVPTALLGKTSMATSIPIYQRSPRPVSVTAFTSKSVSDTPTVLMTESSKTALTDCLKSPSVATSGPVSEMSSMPVNDSALLPSVVSSDASTTGGSFYTLLSSMTPRSSMTMQISTLDVTPVTYICWVYFKKHRGFLSKNTEAISSIPKTTFSPFLSTTRQPSQGYEATTLGIFSGITNSSLSTVSSGKVTVLTNTCSRIAAPESVLSSTPSENPHTSLNIQVSPSLTGFKSTPGPTKNDFLVRKYFNSRDKRCHVCECTCFIPSLDSIHTEAEFSTPKTSFPPTSQMVEFPVLRTRTTSSNTQSLLMTSWSTPTAEDSQFPTSTTAHVSTPNKMETESPCLVPESLSKFTASQTGLVSGGVMAMSSISTTGILPTLGMSESPSLSISSRSVPTTLADIKHTFEKTTTSVTPGTTLPSNPSGAASGSIISKATTSPMLTWILSSLPSGSPLATISNTPHVISSSPVEVSKSTFLTSDITPTHPLTNFRTQPFAGISALLTKTTPSPTVGSITTGFPSSFPMSVKITDDSTYISKSPEAFSRITLTAKSRTVSQAPSFSRMSKSPPTIDHTRSIGAMLLPSPTTTSAWSRIPAASASPTLVLPKPTQDSVLNIATTTSTATGAPFPLIPTGVTHPSTATVSSLPSSSFETTWPDSTPSFLSMETLTSPIAVKSKVSFYNIEMSFSVFDEELRIPITRVVKEFAKNWREGQGMATISRVPYRPTNSSLVPTKLISRIKSKIHGNLTHGNFTQDQLMLLVKSEHVAVEKLGNLGSPESAKPKKQPLNTKGHLNQYQTGKSHWEKPKFKQCKLLQALPNKIVDLANVTVSDENANNVAEHILNLINESTLLDEEETKIICPIFHNVISMTLTQTILQIINSALGKQNNSASDLHEVSNEYVLILRILMIIERAGHKMEFHGRTANLTVAKLALAVLRVDHTFEGMTFSIHSYKESTDPEISLDEVPLGRVLTSIYLPKSLRERIPLSNLHTILFNFFGQTSLFKTKNIAKALTTYVVSASISDTSIQNLADPVVITLQHVEGNRNYDQVHCAFWDSGNNNGQGGWNSSGCKVKETNLNYTICQCDHLTHFGVLMDLSRSAVDAVNEQILVLITYIGCGISSIFLGQTSKRSSFQNLDLPVHSTTDAKPGISGQFLVIIISEIGPLYHSRCGTALLPARFFDLDGGCGGDHPQWEERSAWDSELNDSIVSTSVSASPVVMFLTIRVRGGLFLPHISHESLHVLHCSCSTEFHEIPKPEDLTEDDNQPDILTCPHLGIVNRGPGDGSTLYLLTLPGLR</sequence>
<feature type="compositionally biased region" description="Low complexity" evidence="6">
    <location>
        <begin position="349"/>
        <end position="366"/>
    </location>
</feature>
<evidence type="ECO:0000256" key="4">
    <source>
        <dbReference type="ARBA" id="ARBA00023136"/>
    </source>
</evidence>
<dbReference type="OrthoDB" id="9683824at2759"/>
<dbReference type="Pfam" id="PF01825">
    <property type="entry name" value="GPS"/>
    <property type="match status" value="1"/>
</dbReference>
<dbReference type="SMART" id="SM00303">
    <property type="entry name" value="GPS"/>
    <property type="match status" value="1"/>
</dbReference>
<feature type="compositionally biased region" description="Polar residues" evidence="6">
    <location>
        <begin position="338"/>
        <end position="348"/>
    </location>
</feature>
<dbReference type="InterPro" id="IPR057244">
    <property type="entry name" value="GAIN_B"/>
</dbReference>
<evidence type="ECO:0000256" key="1">
    <source>
        <dbReference type="ARBA" id="ARBA00004370"/>
    </source>
</evidence>
<protein>
    <recommendedName>
        <fullName evidence="7">GAIN-B domain-containing protein</fullName>
    </recommendedName>
</protein>
<dbReference type="EMBL" id="SGJD01017953">
    <property type="protein sequence ID" value="KAB0388560.1"/>
    <property type="molecule type" value="Genomic_DNA"/>
</dbReference>
<evidence type="ECO:0000259" key="7">
    <source>
        <dbReference type="PROSITE" id="PS50221"/>
    </source>
</evidence>
<organism evidence="8 9">
    <name type="scientific">Balaenoptera physalus</name>
    <name type="common">Fin whale</name>
    <name type="synonym">Balaena physalus</name>
    <dbReference type="NCBI Taxonomy" id="9770"/>
    <lineage>
        <taxon>Eukaryota</taxon>
        <taxon>Metazoa</taxon>
        <taxon>Chordata</taxon>
        <taxon>Craniata</taxon>
        <taxon>Vertebrata</taxon>
        <taxon>Euteleostomi</taxon>
        <taxon>Mammalia</taxon>
        <taxon>Eutheria</taxon>
        <taxon>Laurasiatheria</taxon>
        <taxon>Artiodactyla</taxon>
        <taxon>Whippomorpha</taxon>
        <taxon>Cetacea</taxon>
        <taxon>Mysticeti</taxon>
        <taxon>Balaenopteridae</taxon>
        <taxon>Balaenoptera</taxon>
    </lineage>
</organism>
<evidence type="ECO:0000256" key="2">
    <source>
        <dbReference type="ARBA" id="ARBA00022692"/>
    </source>
</evidence>
<accession>A0A643BLA9</accession>
<dbReference type="Proteomes" id="UP000437017">
    <property type="component" value="Unassembled WGS sequence"/>
</dbReference>
<comment type="subcellular location">
    <subcellularLocation>
        <location evidence="1">Membrane</location>
    </subcellularLocation>
</comment>
<feature type="region of interest" description="Disordered" evidence="6">
    <location>
        <begin position="338"/>
        <end position="366"/>
    </location>
</feature>
<evidence type="ECO:0000256" key="3">
    <source>
        <dbReference type="ARBA" id="ARBA00022989"/>
    </source>
</evidence>